<evidence type="ECO:0000313" key="2">
    <source>
        <dbReference type="Proteomes" id="UP000032366"/>
    </source>
</evidence>
<accession>A0ABR5C502</accession>
<sequence length="100" mass="11607">MAENVCQSLLLDVSEIESRYHAARAGHVFDFHTDIVPFVAQIDQQLDDMQQMTDAFSTQRTRIVTLLQTLSVSCHDKRTSKKQFYDQLKTVKHDIMTMMQ</sequence>
<name>A0ABR5C502_9STAP</name>
<dbReference type="RefSeq" id="WP_044361800.1">
    <property type="nucleotide sequence ID" value="NZ_JXWY01000175.1"/>
</dbReference>
<evidence type="ECO:0000313" key="1">
    <source>
        <dbReference type="EMBL" id="KIX89808.1"/>
    </source>
</evidence>
<protein>
    <submittedName>
        <fullName evidence="1">Uncharacterized protein</fullName>
    </submittedName>
</protein>
<proteinExistence type="predicted"/>
<comment type="caution">
    <text evidence="1">The sequence shown here is derived from an EMBL/GenBank/DDBJ whole genome shotgun (WGS) entry which is preliminary data.</text>
</comment>
<dbReference type="EMBL" id="JXWY01000175">
    <property type="protein sequence ID" value="KIX89808.1"/>
    <property type="molecule type" value="Genomic_DNA"/>
</dbReference>
<dbReference type="Gene3D" id="1.20.120.440">
    <property type="entry name" value="YppE-like"/>
    <property type="match status" value="1"/>
</dbReference>
<dbReference type="InterPro" id="IPR014913">
    <property type="entry name" value="YppE-like"/>
</dbReference>
<keyword evidence="2" id="KW-1185">Reference proteome</keyword>
<dbReference type="Pfam" id="PF08807">
    <property type="entry name" value="DUF1798"/>
    <property type="match status" value="1"/>
</dbReference>
<dbReference type="Proteomes" id="UP000032366">
    <property type="component" value="Unassembled WGS sequence"/>
</dbReference>
<dbReference type="InterPro" id="IPR023351">
    <property type="entry name" value="YppE-like_sf"/>
</dbReference>
<dbReference type="SUPFAM" id="SSF140415">
    <property type="entry name" value="YppE-like"/>
    <property type="match status" value="1"/>
</dbReference>
<gene>
    <name evidence="1" type="ORF">TP70_11660</name>
</gene>
<reference evidence="1 2" key="1">
    <citation type="submission" date="2015-01" db="EMBL/GenBank/DDBJ databases">
        <authorList>
            <person name="Guo J."/>
        </authorList>
    </citation>
    <scope>NUCLEOTIDE SEQUENCE [LARGE SCALE GENOMIC DNA]</scope>
    <source>
        <strain evidence="1 2">DSM 22147</strain>
    </source>
</reference>
<organism evidence="1 2">
    <name type="scientific">Staphylococcus microti</name>
    <dbReference type="NCBI Taxonomy" id="569857"/>
    <lineage>
        <taxon>Bacteria</taxon>
        <taxon>Bacillati</taxon>
        <taxon>Bacillota</taxon>
        <taxon>Bacilli</taxon>
        <taxon>Bacillales</taxon>
        <taxon>Staphylococcaceae</taxon>
        <taxon>Staphylococcus</taxon>
    </lineage>
</organism>